<dbReference type="AlphaFoldDB" id="A0AAW8CYY0"/>
<dbReference type="Proteomes" id="UP001242045">
    <property type="component" value="Unassembled WGS sequence"/>
</dbReference>
<comment type="caution">
    <text evidence="1">The sequence shown here is derived from an EMBL/GenBank/DDBJ whole genome shotgun (WGS) entry which is preliminary data.</text>
</comment>
<evidence type="ECO:0000313" key="2">
    <source>
        <dbReference type="Proteomes" id="UP001242045"/>
    </source>
</evidence>
<gene>
    <name evidence="1" type="ORF">J2W31_002197</name>
</gene>
<name>A0AAW8CYY0_9BURK</name>
<proteinExistence type="predicted"/>
<dbReference type="EMBL" id="JAUSRD010000004">
    <property type="protein sequence ID" value="MDP9893086.1"/>
    <property type="molecule type" value="Genomic_DNA"/>
</dbReference>
<organism evidence="1 2">
    <name type="scientific">Variovorax boronicumulans</name>
    <dbReference type="NCBI Taxonomy" id="436515"/>
    <lineage>
        <taxon>Bacteria</taxon>
        <taxon>Pseudomonadati</taxon>
        <taxon>Pseudomonadota</taxon>
        <taxon>Betaproteobacteria</taxon>
        <taxon>Burkholderiales</taxon>
        <taxon>Comamonadaceae</taxon>
        <taxon>Variovorax</taxon>
    </lineage>
</organism>
<sequence>MNTALTLTNIRPASGRAFVRVWSCGGGFGMPSSKSNLRQSYVHATQTAARLRVGKFEDQVLPGGGCA</sequence>
<evidence type="ECO:0000313" key="1">
    <source>
        <dbReference type="EMBL" id="MDP9893086.1"/>
    </source>
</evidence>
<dbReference type="RefSeq" id="WP_144298954.1">
    <property type="nucleotide sequence ID" value="NZ_JAUSRD010000004.1"/>
</dbReference>
<protein>
    <submittedName>
        <fullName evidence="1">Uncharacterized protein</fullName>
    </submittedName>
</protein>
<accession>A0AAW8CYY0</accession>
<reference evidence="1" key="1">
    <citation type="submission" date="2023-07" db="EMBL/GenBank/DDBJ databases">
        <title>Sorghum-associated microbial communities from plants grown in Nebraska, USA.</title>
        <authorList>
            <person name="Schachtman D."/>
        </authorList>
    </citation>
    <scope>NUCLEOTIDE SEQUENCE</scope>
    <source>
        <strain evidence="1">DS3754</strain>
    </source>
</reference>